<evidence type="ECO:0000313" key="2">
    <source>
        <dbReference type="EMBL" id="KAI1875290.1"/>
    </source>
</evidence>
<organism evidence="2 3">
    <name type="scientific">Neoarthrinium moseri</name>
    <dbReference type="NCBI Taxonomy" id="1658444"/>
    <lineage>
        <taxon>Eukaryota</taxon>
        <taxon>Fungi</taxon>
        <taxon>Dikarya</taxon>
        <taxon>Ascomycota</taxon>
        <taxon>Pezizomycotina</taxon>
        <taxon>Sordariomycetes</taxon>
        <taxon>Xylariomycetidae</taxon>
        <taxon>Amphisphaeriales</taxon>
        <taxon>Apiosporaceae</taxon>
        <taxon>Neoarthrinium</taxon>
    </lineage>
</organism>
<evidence type="ECO:0000313" key="3">
    <source>
        <dbReference type="Proteomes" id="UP000829685"/>
    </source>
</evidence>
<feature type="compositionally biased region" description="Basic and acidic residues" evidence="1">
    <location>
        <begin position="410"/>
        <end position="420"/>
    </location>
</feature>
<feature type="region of interest" description="Disordered" evidence="1">
    <location>
        <begin position="397"/>
        <end position="437"/>
    </location>
</feature>
<comment type="caution">
    <text evidence="2">The sequence shown here is derived from an EMBL/GenBank/DDBJ whole genome shotgun (WGS) entry which is preliminary data.</text>
</comment>
<name>A0A9Q0ANN7_9PEZI</name>
<dbReference type="Proteomes" id="UP000829685">
    <property type="component" value="Unassembled WGS sequence"/>
</dbReference>
<feature type="compositionally biased region" description="Low complexity" evidence="1">
    <location>
        <begin position="202"/>
        <end position="216"/>
    </location>
</feature>
<dbReference type="AlphaFoldDB" id="A0A9Q0ANN7"/>
<dbReference type="EMBL" id="JAFIMR010000008">
    <property type="protein sequence ID" value="KAI1875290.1"/>
    <property type="molecule type" value="Genomic_DNA"/>
</dbReference>
<proteinExistence type="predicted"/>
<reference evidence="2" key="1">
    <citation type="submission" date="2021-03" db="EMBL/GenBank/DDBJ databases">
        <title>Revisited historic fungal species revealed as producer of novel bioactive compounds through whole genome sequencing and comparative genomics.</title>
        <authorList>
            <person name="Vignolle G.A."/>
            <person name="Hochenegger N."/>
            <person name="Mach R.L."/>
            <person name="Mach-Aigner A.R."/>
            <person name="Javad Rahimi M."/>
            <person name="Salim K.A."/>
            <person name="Chan C.M."/>
            <person name="Lim L.B.L."/>
            <person name="Cai F."/>
            <person name="Druzhinina I.S."/>
            <person name="U'Ren J.M."/>
            <person name="Derntl C."/>
        </authorList>
    </citation>
    <scope>NUCLEOTIDE SEQUENCE</scope>
    <source>
        <strain evidence="2">TUCIM 5799</strain>
    </source>
</reference>
<protein>
    <submittedName>
        <fullName evidence="2">Uncharacterized protein</fullName>
    </submittedName>
</protein>
<sequence>MNAGAQKWSRGDYICLASIVDYTTVTHIYGLTLLPALTRVAPPQPAGQLEERHVSSTATTCHPGGSGFAVGRHSTAETSTARLYSAAVPDLAAIPSGRHLPPVFTPRLASISLPARSAIMSGNAFLPEPASLLPTHTLTRLTQAPIMSAGFDSAAHYATGFDHAARVNTHPGLNQSPATFLPPAAINVRARPAQVPGGLYTHPAAHPKAAHPGQHPSAVPSQNQPPGGPHIYVSSAIGHSTPNPHGPAVAPEIDAIARSLPSPSGAPVDVIYVRHPSEIESAEARRGNILSLQHQRQLVQRDRDRAIRAQSFSRLDASLHRLGRRLTDQVAKYESALAHMITQDAALDRSLPNSALLPPSVPFQFHAPPPAAAASPAFPVAPQTASWHSFLCREVGELSPSPSAPQPSPRKVDNTEHDVRGQPAGPLGSNDELDKPDKFDELDELLNESDESDEAGGYIREEKCKRGHADQASWVAADLKNFVKYRPAYQSYCEEKDKEELSGWLRVDNKITFSHLCGHAWCKSSFHIGLERLSINVGREACFREADAALRRVDGDISKSPERCQVHDGPCLLRERCAAPHWCLSNEYLCAGNISVDDLTEIQAGFPFAANMVLFHSARGQTSDWGEIPSLATNLNSGITFTKEDHDVLFGDPVFAEGSHYNQAGDFLNIVPGIKHFEAGDPFGDWPQLATLRVSRNPWKATFSLCSGFFSAVSTPAASSQTTSSSAWRAPYVALYPRRQYFASAENIHANRRKHVPPSSAMKAQDPVAKHVKGEYVFVLQ</sequence>
<feature type="region of interest" description="Disordered" evidence="1">
    <location>
        <begin position="202"/>
        <end position="249"/>
    </location>
</feature>
<gene>
    <name evidence="2" type="ORF">JX265_004348</name>
</gene>
<keyword evidence="3" id="KW-1185">Reference proteome</keyword>
<evidence type="ECO:0000256" key="1">
    <source>
        <dbReference type="SAM" id="MobiDB-lite"/>
    </source>
</evidence>
<accession>A0A9Q0ANN7</accession>